<accession>A0A652YKY3</accession>
<organism evidence="1">
    <name type="scientific">Nocardia globerula</name>
    <dbReference type="NCBI Taxonomy" id="1818"/>
    <lineage>
        <taxon>Bacteria</taxon>
        <taxon>Bacillati</taxon>
        <taxon>Actinomycetota</taxon>
        <taxon>Actinomycetes</taxon>
        <taxon>Mycobacteriales</taxon>
        <taxon>Nocardiaceae</taxon>
        <taxon>Nocardia</taxon>
    </lineage>
</organism>
<dbReference type="SUPFAM" id="SSF54593">
    <property type="entry name" value="Glyoxalase/Bleomycin resistance protein/Dihydroxybiphenyl dioxygenase"/>
    <property type="match status" value="1"/>
</dbReference>
<gene>
    <name evidence="1" type="ORF">FNL38_10685</name>
</gene>
<name>A0A652YKY3_NOCGL</name>
<evidence type="ECO:0000313" key="1">
    <source>
        <dbReference type="EMBL" id="TYQ02266.1"/>
    </source>
</evidence>
<dbReference type="PROSITE" id="PS51819">
    <property type="entry name" value="VOC"/>
    <property type="match status" value="1"/>
</dbReference>
<dbReference type="InterPro" id="IPR037523">
    <property type="entry name" value="VOC_core"/>
</dbReference>
<proteinExistence type="predicted"/>
<keyword evidence="1" id="KW-0223">Dioxygenase</keyword>
<sequence length="160" mass="17516">MKAEDLFHLGIVTETFEQTRDELSSLFGYEWGPEVGGPINVTLPSGDATVDLRCAYSVTAPRVEIVRAVPQSTLWDASRGQGIHHVGYWSDDVAADSAELARHGYVTEATRLGSDGIPFFSFQRSPWGFRIELVSRTAKTGLEQCWATPVARQAEVGAKS</sequence>
<dbReference type="Pfam" id="PF13669">
    <property type="entry name" value="Glyoxalase_4"/>
    <property type="match status" value="1"/>
</dbReference>
<dbReference type="AlphaFoldDB" id="A0A652YKY3"/>
<dbReference type="GO" id="GO:0051213">
    <property type="term" value="F:dioxygenase activity"/>
    <property type="evidence" value="ECO:0007669"/>
    <property type="project" value="UniProtKB-KW"/>
</dbReference>
<keyword evidence="1" id="KW-0560">Oxidoreductase</keyword>
<dbReference type="EMBL" id="VNIQ01000006">
    <property type="protein sequence ID" value="TYQ02266.1"/>
    <property type="molecule type" value="Genomic_DNA"/>
</dbReference>
<comment type="caution">
    <text evidence="1">The sequence shown here is derived from an EMBL/GenBank/DDBJ whole genome shotgun (WGS) entry which is preliminary data.</text>
</comment>
<dbReference type="Gene3D" id="3.10.180.10">
    <property type="entry name" value="2,3-Dihydroxybiphenyl 1,2-Dioxygenase, domain 1"/>
    <property type="match status" value="1"/>
</dbReference>
<reference evidence="1" key="1">
    <citation type="submission" date="2019-07" db="EMBL/GenBank/DDBJ databases">
        <title>Genomic Encyclopedia of Type Strains, Phase IV (KMG-IV): sequencing the most valuable type-strain genomes for metagenomic binning, comparative biology and taxonomic classification.</title>
        <authorList>
            <person name="Goeker M."/>
        </authorList>
    </citation>
    <scope>NUCLEOTIDE SEQUENCE</scope>
    <source>
        <strain evidence="1">DSM 44596</strain>
    </source>
</reference>
<dbReference type="InterPro" id="IPR029068">
    <property type="entry name" value="Glyas_Bleomycin-R_OHBP_Dase"/>
</dbReference>
<protein>
    <submittedName>
        <fullName evidence="1">Glyoxalase/bleomycin resistance protein/dioxygenase superfamily protein</fullName>
    </submittedName>
</protein>